<accession>A0ABU3PWU3</accession>
<dbReference type="EMBL" id="JAVYII010000005">
    <property type="protein sequence ID" value="MDT9593707.1"/>
    <property type="molecule type" value="Genomic_DNA"/>
</dbReference>
<dbReference type="Proteomes" id="UP001268542">
    <property type="component" value="Unassembled WGS sequence"/>
</dbReference>
<gene>
    <name evidence="1" type="ORF">RDV89_11555</name>
</gene>
<comment type="caution">
    <text evidence="1">The sequence shown here is derived from an EMBL/GenBank/DDBJ whole genome shotgun (WGS) entry which is preliminary data.</text>
</comment>
<dbReference type="RefSeq" id="WP_315733204.1">
    <property type="nucleotide sequence ID" value="NZ_JAVYII010000005.1"/>
</dbReference>
<name>A0ABU3PWU3_9ACTN</name>
<evidence type="ECO:0000313" key="1">
    <source>
        <dbReference type="EMBL" id="MDT9593707.1"/>
    </source>
</evidence>
<organism evidence="1 2">
    <name type="scientific">Nocardioides imazamoxiresistens</name>
    <dbReference type="NCBI Taxonomy" id="3231893"/>
    <lineage>
        <taxon>Bacteria</taxon>
        <taxon>Bacillati</taxon>
        <taxon>Actinomycetota</taxon>
        <taxon>Actinomycetes</taxon>
        <taxon>Propionibacteriales</taxon>
        <taxon>Nocardioidaceae</taxon>
        <taxon>Nocardioides</taxon>
    </lineage>
</organism>
<protein>
    <submittedName>
        <fullName evidence="1">DUF2785 domain-containing protein</fullName>
    </submittedName>
</protein>
<reference evidence="1 2" key="1">
    <citation type="submission" date="2023-08" db="EMBL/GenBank/DDBJ databases">
        <title>Nocardioides seae sp. nov., a bacterium isolated from a soil.</title>
        <authorList>
            <person name="Wang X."/>
        </authorList>
    </citation>
    <scope>NUCLEOTIDE SEQUENCE [LARGE SCALE GENOMIC DNA]</scope>
    <source>
        <strain evidence="1 2">YZH12</strain>
    </source>
</reference>
<evidence type="ECO:0000313" key="2">
    <source>
        <dbReference type="Proteomes" id="UP001268542"/>
    </source>
</evidence>
<dbReference type="Pfam" id="PF10978">
    <property type="entry name" value="DUF2785"/>
    <property type="match status" value="1"/>
</dbReference>
<proteinExistence type="predicted"/>
<sequence length="280" mass="30460">MVGSYWKQVIDSGLGVPTDRPLGDLTAELTAMLGSADPSERDHTAYPTLATWIDRGVYDDLLPGLGDGIAAGLHVGLGETGTDSVFRRSFSALLLSECVTRDNRRALVPGGKILDWGDRLVSWYLRERDDRGFVDGKGWAHAVAHGADAIGVLADSPHLAGPELTVLLDVLADRVLAPGRLLTSGEPDRIAEATLRVLRRNVLPLSVIEPWVRRVAARATAYPSERQDPYLVTGNPEAFLRSLHLHLALAPEPPQMRPDLLLVLVDALRQTNPGLRTARR</sequence>
<dbReference type="InterPro" id="IPR021247">
    <property type="entry name" value="DUF2785"/>
</dbReference>
<keyword evidence="2" id="KW-1185">Reference proteome</keyword>